<dbReference type="SUPFAM" id="SSF51735">
    <property type="entry name" value="NAD(P)-binding Rossmann-fold domains"/>
    <property type="match status" value="1"/>
</dbReference>
<sequence>MAMAAIQRLLGKTAIVTASTAGIGFAIARRLAREGANVAISSRKSENVAKAVSDLQREGLSVLGIPCHVGKADDRTRLVQETCSSFGGKVDILVSNAAVNPAYGPLQDTTADQWDKIFDINVKAAFLLSKEVIPIMKKQGGGSIVMISSIAAFTAIQNLGAYSVSKTALIGLAKAIAAEHAADRIRCNAVAPGIIKTRFSEALWSDPAQETQVVQQVPLGRLGEGDDISGVAAFLASDDSQYVTGETIVAAGGMLPARF</sequence>
<dbReference type="AlphaFoldDB" id="A0A7S0M055"/>
<dbReference type="InterPro" id="IPR002347">
    <property type="entry name" value="SDR_fam"/>
</dbReference>
<dbReference type="Pfam" id="PF13561">
    <property type="entry name" value="adh_short_C2"/>
    <property type="match status" value="1"/>
</dbReference>
<dbReference type="FunFam" id="3.40.50.720:FF:000084">
    <property type="entry name" value="Short-chain dehydrogenase reductase"/>
    <property type="match status" value="1"/>
</dbReference>
<protein>
    <recommendedName>
        <fullName evidence="3">Dehydrogenase/reductase SDR family member 4</fullName>
    </recommendedName>
</protein>
<gene>
    <name evidence="2" type="ORF">CCUR1050_LOCUS5327</name>
</gene>
<evidence type="ECO:0000313" key="2">
    <source>
        <dbReference type="EMBL" id="CAD8627649.1"/>
    </source>
</evidence>
<accession>A0A7S0M055</accession>
<dbReference type="InterPro" id="IPR020904">
    <property type="entry name" value="Sc_DH/Rdtase_CS"/>
</dbReference>
<evidence type="ECO:0000256" key="1">
    <source>
        <dbReference type="ARBA" id="ARBA00006484"/>
    </source>
</evidence>
<reference evidence="2" key="1">
    <citation type="submission" date="2021-01" db="EMBL/GenBank/DDBJ databases">
        <authorList>
            <person name="Corre E."/>
            <person name="Pelletier E."/>
            <person name="Niang G."/>
            <person name="Scheremetjew M."/>
            <person name="Finn R."/>
            <person name="Kale V."/>
            <person name="Holt S."/>
            <person name="Cochrane G."/>
            <person name="Meng A."/>
            <person name="Brown T."/>
            <person name="Cohen L."/>
        </authorList>
    </citation>
    <scope>NUCLEOTIDE SEQUENCE</scope>
    <source>
        <strain evidence="2">CCAP979/52</strain>
    </source>
</reference>
<dbReference type="PRINTS" id="PR00080">
    <property type="entry name" value="SDRFAMILY"/>
</dbReference>
<dbReference type="InterPro" id="IPR036291">
    <property type="entry name" value="NAD(P)-bd_dom_sf"/>
</dbReference>
<dbReference type="PANTHER" id="PTHR43943:SF2">
    <property type="entry name" value="DEHYDROGENASE_REDUCTASE 4"/>
    <property type="match status" value="1"/>
</dbReference>
<dbReference type="PANTHER" id="PTHR43943">
    <property type="entry name" value="DEHYDROGENASE/REDUCTASE (SDR FAMILY) MEMBER 4"/>
    <property type="match status" value="1"/>
</dbReference>
<dbReference type="NCBIfam" id="NF005559">
    <property type="entry name" value="PRK07231.1"/>
    <property type="match status" value="1"/>
</dbReference>
<comment type="similarity">
    <text evidence="1">Belongs to the short-chain dehydrogenases/reductases (SDR) family.</text>
</comment>
<organism evidence="2">
    <name type="scientific">Cryptomonas curvata</name>
    <dbReference type="NCBI Taxonomy" id="233186"/>
    <lineage>
        <taxon>Eukaryota</taxon>
        <taxon>Cryptophyceae</taxon>
        <taxon>Cryptomonadales</taxon>
        <taxon>Cryptomonadaceae</taxon>
        <taxon>Cryptomonas</taxon>
    </lineage>
</organism>
<dbReference type="PROSITE" id="PS00061">
    <property type="entry name" value="ADH_SHORT"/>
    <property type="match status" value="1"/>
</dbReference>
<dbReference type="EMBL" id="HBEZ01009689">
    <property type="protein sequence ID" value="CAD8627649.1"/>
    <property type="molecule type" value="Transcribed_RNA"/>
</dbReference>
<dbReference type="PRINTS" id="PR00081">
    <property type="entry name" value="GDHRDH"/>
</dbReference>
<name>A0A7S0M055_9CRYP</name>
<proteinExistence type="inferred from homology"/>
<evidence type="ECO:0008006" key="3">
    <source>
        <dbReference type="Google" id="ProtNLM"/>
    </source>
</evidence>
<dbReference type="Gene3D" id="3.40.50.720">
    <property type="entry name" value="NAD(P)-binding Rossmann-like Domain"/>
    <property type="match status" value="1"/>
</dbReference>